<proteinExistence type="predicted"/>
<name>A0A8S3X479_PARAO</name>
<feature type="region of interest" description="Disordered" evidence="1">
    <location>
        <begin position="90"/>
        <end position="116"/>
    </location>
</feature>
<accession>A0A8S3X479</accession>
<sequence length="126" mass="14707">MAEFVEEQSPALTHISYVMKVSSIYNVEYPQNATSLLKTSKNHPTLLQRLACIHEIKQKKKNDVEKIFEKQFGSNWVENSELQWFKTNIFNVPEPNNDDQGDSDDENNEDDDELCDCYEPDTQEFI</sequence>
<dbReference type="Proteomes" id="UP000691718">
    <property type="component" value="Unassembled WGS sequence"/>
</dbReference>
<comment type="caution">
    <text evidence="2">The sequence shown here is derived from an EMBL/GenBank/DDBJ whole genome shotgun (WGS) entry which is preliminary data.</text>
</comment>
<keyword evidence="3" id="KW-1185">Reference proteome</keyword>
<dbReference type="OrthoDB" id="6779410at2759"/>
<protein>
    <submittedName>
        <fullName evidence="2">(apollo) hypothetical protein</fullName>
    </submittedName>
</protein>
<gene>
    <name evidence="2" type="ORF">PAPOLLO_LOCUS13856</name>
</gene>
<dbReference type="EMBL" id="CAJQZP010000945">
    <property type="protein sequence ID" value="CAG5001121.1"/>
    <property type="molecule type" value="Genomic_DNA"/>
</dbReference>
<dbReference type="AlphaFoldDB" id="A0A8S3X479"/>
<evidence type="ECO:0000313" key="2">
    <source>
        <dbReference type="EMBL" id="CAG5001121.1"/>
    </source>
</evidence>
<evidence type="ECO:0000256" key="1">
    <source>
        <dbReference type="SAM" id="MobiDB-lite"/>
    </source>
</evidence>
<organism evidence="2 3">
    <name type="scientific">Parnassius apollo</name>
    <name type="common">Apollo butterfly</name>
    <name type="synonym">Papilio apollo</name>
    <dbReference type="NCBI Taxonomy" id="110799"/>
    <lineage>
        <taxon>Eukaryota</taxon>
        <taxon>Metazoa</taxon>
        <taxon>Ecdysozoa</taxon>
        <taxon>Arthropoda</taxon>
        <taxon>Hexapoda</taxon>
        <taxon>Insecta</taxon>
        <taxon>Pterygota</taxon>
        <taxon>Neoptera</taxon>
        <taxon>Endopterygota</taxon>
        <taxon>Lepidoptera</taxon>
        <taxon>Glossata</taxon>
        <taxon>Ditrysia</taxon>
        <taxon>Papilionoidea</taxon>
        <taxon>Papilionidae</taxon>
        <taxon>Parnassiinae</taxon>
        <taxon>Parnassini</taxon>
        <taxon>Parnassius</taxon>
        <taxon>Parnassius</taxon>
    </lineage>
</organism>
<feature type="compositionally biased region" description="Acidic residues" evidence="1">
    <location>
        <begin position="96"/>
        <end position="116"/>
    </location>
</feature>
<reference evidence="2" key="1">
    <citation type="submission" date="2021-04" db="EMBL/GenBank/DDBJ databases">
        <authorList>
            <person name="Tunstrom K."/>
        </authorList>
    </citation>
    <scope>NUCLEOTIDE SEQUENCE</scope>
</reference>
<evidence type="ECO:0000313" key="3">
    <source>
        <dbReference type="Proteomes" id="UP000691718"/>
    </source>
</evidence>